<name>A0A4V0YB29_9BIFI</name>
<gene>
    <name evidence="1" type="ORF">ESN35_04815</name>
</gene>
<dbReference type="Proteomes" id="UP000293589">
    <property type="component" value="Chromosome"/>
</dbReference>
<proteinExistence type="predicted"/>
<accession>A0A4V0YB29</accession>
<reference evidence="1 2" key="1">
    <citation type="submission" date="2019-01" db="EMBL/GenBank/DDBJ databases">
        <title>Complete genome sequence of Bifidobacterium gallinarum CACC 514.</title>
        <authorList>
            <person name="Jung M."/>
        </authorList>
    </citation>
    <scope>NUCLEOTIDE SEQUENCE [LARGE SCALE GENOMIC DNA]</scope>
    <source>
        <strain evidence="1 2">CACC 514</strain>
    </source>
</reference>
<evidence type="ECO:0000313" key="1">
    <source>
        <dbReference type="EMBL" id="QAY32812.1"/>
    </source>
</evidence>
<dbReference type="KEGG" id="bgx:ESN35_04815"/>
<dbReference type="EMBL" id="CP035464">
    <property type="protein sequence ID" value="QAY32812.1"/>
    <property type="molecule type" value="Genomic_DNA"/>
</dbReference>
<organism evidence="1 2">
    <name type="scientific">Bifidobacterium pullorum subsp. gallinarum</name>
    <dbReference type="NCBI Taxonomy" id="78344"/>
    <lineage>
        <taxon>Bacteria</taxon>
        <taxon>Bacillati</taxon>
        <taxon>Actinomycetota</taxon>
        <taxon>Actinomycetes</taxon>
        <taxon>Bifidobacteriales</taxon>
        <taxon>Bifidobacteriaceae</taxon>
        <taxon>Bifidobacterium</taxon>
    </lineage>
</organism>
<evidence type="ECO:0000313" key="2">
    <source>
        <dbReference type="Proteomes" id="UP000293589"/>
    </source>
</evidence>
<dbReference type="AlphaFoldDB" id="A0A4V0YB29"/>
<protein>
    <submittedName>
        <fullName evidence="1">Uncharacterized protein</fullName>
    </submittedName>
</protein>
<dbReference type="RefSeq" id="WP_129237262.1">
    <property type="nucleotide sequence ID" value="NZ_CP035464.1"/>
</dbReference>
<sequence>MNTITTTADLLHEAIVEAVKTYDLDVSDGFYAIEDIGELSAAVISSLTGFTVFSSTITKEDSDEDA</sequence>